<gene>
    <name evidence="3" type="ORF">MCOR_1015</name>
</gene>
<dbReference type="InterPro" id="IPR055284">
    <property type="entry name" value="Galaxin-like"/>
</dbReference>
<dbReference type="EMBL" id="CACVKT020000202">
    <property type="protein sequence ID" value="CAC5357279.1"/>
    <property type="molecule type" value="Genomic_DNA"/>
</dbReference>
<evidence type="ECO:0000313" key="4">
    <source>
        <dbReference type="Proteomes" id="UP000507470"/>
    </source>
</evidence>
<feature type="domain" description="Galaxin-like repeats" evidence="2">
    <location>
        <begin position="28"/>
        <end position="149"/>
    </location>
</feature>
<evidence type="ECO:0000256" key="1">
    <source>
        <dbReference type="SAM" id="SignalP"/>
    </source>
</evidence>
<organism evidence="3 4">
    <name type="scientific">Mytilus coruscus</name>
    <name type="common">Sea mussel</name>
    <dbReference type="NCBI Taxonomy" id="42192"/>
    <lineage>
        <taxon>Eukaryota</taxon>
        <taxon>Metazoa</taxon>
        <taxon>Spiralia</taxon>
        <taxon>Lophotrochozoa</taxon>
        <taxon>Mollusca</taxon>
        <taxon>Bivalvia</taxon>
        <taxon>Autobranchia</taxon>
        <taxon>Pteriomorphia</taxon>
        <taxon>Mytilida</taxon>
        <taxon>Mytiloidea</taxon>
        <taxon>Mytilidae</taxon>
        <taxon>Mytilinae</taxon>
        <taxon>Mytilus</taxon>
    </lineage>
</organism>
<keyword evidence="4" id="KW-1185">Reference proteome</keyword>
<reference evidence="3 4" key="1">
    <citation type="submission" date="2020-06" db="EMBL/GenBank/DDBJ databases">
        <authorList>
            <person name="Li R."/>
            <person name="Bekaert M."/>
        </authorList>
    </citation>
    <scope>NUCLEOTIDE SEQUENCE [LARGE SCALE GENOMIC DNA]</scope>
    <source>
        <strain evidence="4">wild</strain>
    </source>
</reference>
<dbReference type="PANTHER" id="PTHR34490">
    <property type="entry name" value="PROTEIN CBG12054-RELATED"/>
    <property type="match status" value="1"/>
</dbReference>
<proteinExistence type="predicted"/>
<feature type="domain" description="Galaxin-like repeats" evidence="2">
    <location>
        <begin position="200"/>
        <end position="330"/>
    </location>
</feature>
<accession>A0A6J7ZXN9</accession>
<dbReference type="AlphaFoldDB" id="A0A6J7ZXN9"/>
<keyword evidence="1" id="KW-0732">Signal</keyword>
<sequence length="339" mass="38517">MCWKKHYSLISILVFCFQAFETDARKQWCMNIRYENPTEGCCGGVIYNRSRDQIDYECCNDNVYKRSEQTCCGRVLRNNTDIDQEDICCENQFHPKNKGVCCDNIFYRHGDKNHHSCCGKLLNDNNNKMCCNGKLHVGSKHPGKKCCGDCKDDSCCGTTPYNSKERTCTDNNQLLPEGNTPEPFWINMCGNKSIDETIQGCCNGTPFNLLNQICCGGTILHKSKKCCDGRVLDTAKYVCCNRETIEQQVKLLSNHDDCCLLKNGSLQTYNRKYYECTLTSGVIQNGTRCGPLLYNKSIDLCCQGILFKMVLSRKGKCCGVKSYDTECQECESRCHQRFG</sequence>
<dbReference type="Pfam" id="PF24748">
    <property type="entry name" value="Galaxin_repeat"/>
    <property type="match status" value="2"/>
</dbReference>
<dbReference type="OrthoDB" id="6142948at2759"/>
<name>A0A6J7ZXN9_MYTCO</name>
<feature type="signal peptide" evidence="1">
    <location>
        <begin position="1"/>
        <end position="24"/>
    </location>
</feature>
<protein>
    <recommendedName>
        <fullName evidence="2">Galaxin-like repeats domain-containing protein</fullName>
    </recommendedName>
</protein>
<feature type="chain" id="PRO_5026695069" description="Galaxin-like repeats domain-containing protein" evidence="1">
    <location>
        <begin position="25"/>
        <end position="339"/>
    </location>
</feature>
<dbReference type="InterPro" id="IPR056601">
    <property type="entry name" value="Galaxin_dom"/>
</dbReference>
<dbReference type="Proteomes" id="UP000507470">
    <property type="component" value="Unassembled WGS sequence"/>
</dbReference>
<evidence type="ECO:0000259" key="2">
    <source>
        <dbReference type="Pfam" id="PF24748"/>
    </source>
</evidence>
<evidence type="ECO:0000313" key="3">
    <source>
        <dbReference type="EMBL" id="CAC5357279.1"/>
    </source>
</evidence>
<dbReference type="PANTHER" id="PTHR34490:SF1">
    <property type="entry name" value="GALAXIN-LIKE"/>
    <property type="match status" value="1"/>
</dbReference>